<evidence type="ECO:0000313" key="2">
    <source>
        <dbReference type="Proteomes" id="UP000005439"/>
    </source>
</evidence>
<evidence type="ECO:0008006" key="3">
    <source>
        <dbReference type="Google" id="ProtNLM"/>
    </source>
</evidence>
<accession>G8TV01</accession>
<dbReference type="KEGG" id="sap:Sulac_0004"/>
<dbReference type="STRING" id="679936.Sulac_0004"/>
<name>G8TV01_SULAD</name>
<evidence type="ECO:0000313" key="1">
    <source>
        <dbReference type="EMBL" id="AEW03582.1"/>
    </source>
</evidence>
<dbReference type="PANTHER" id="PTHR36456">
    <property type="entry name" value="UPF0232 PROTEIN SCO3875"/>
    <property type="match status" value="1"/>
</dbReference>
<protein>
    <recommendedName>
        <fullName evidence="3">DUF721 domain-containing protein</fullName>
    </recommendedName>
</protein>
<dbReference type="AlphaFoldDB" id="G8TV01"/>
<dbReference type="Proteomes" id="UP000005439">
    <property type="component" value="Chromosome"/>
</dbReference>
<sequence>MGAITALPQILEEMTGRYRWEPARVLRDLYRLWHEAVGPEVARHTRILGFSRGVLVVGVPSTVWGQELQLLKPAIMERIHRIVPGGLIKDLRTRVMAANRLNVDLRRQGPTERGGRFIRSRRTSATSLPQLLHQVQDHYESAREYWFHNGYHPCVVCGAPSLDGYPVCAVCQWTGQPGKE</sequence>
<dbReference type="PANTHER" id="PTHR36456:SF1">
    <property type="entry name" value="UPF0232 PROTEIN SCO3875"/>
    <property type="match status" value="1"/>
</dbReference>
<gene>
    <name evidence="1" type="ordered locus">Sulac_0004</name>
</gene>
<proteinExistence type="predicted"/>
<organism evidence="1 2">
    <name type="scientific">Sulfobacillus acidophilus (strain ATCC 700253 / DSM 10332 / NAL)</name>
    <dbReference type="NCBI Taxonomy" id="679936"/>
    <lineage>
        <taxon>Bacteria</taxon>
        <taxon>Bacillati</taxon>
        <taxon>Bacillota</taxon>
        <taxon>Clostridia</taxon>
        <taxon>Eubacteriales</taxon>
        <taxon>Clostridiales Family XVII. Incertae Sedis</taxon>
        <taxon>Sulfobacillus</taxon>
    </lineage>
</organism>
<reference evidence="1 2" key="2">
    <citation type="journal article" date="2012" name="Stand. Genomic Sci.">
        <title>Complete genome sequence of the moderately thermophilic mineral-sulfide-oxidizing firmicute Sulfobacillus acidophilus type strain (NAL(T)).</title>
        <authorList>
            <person name="Anderson I."/>
            <person name="Chertkov O."/>
            <person name="Chen A."/>
            <person name="Saunders E."/>
            <person name="Lapidus A."/>
            <person name="Nolan M."/>
            <person name="Lucas S."/>
            <person name="Hammon N."/>
            <person name="Deshpande S."/>
            <person name="Cheng J.F."/>
            <person name="Han C."/>
            <person name="Tapia R."/>
            <person name="Goodwin L.A."/>
            <person name="Pitluck S."/>
            <person name="Liolios K."/>
            <person name="Pagani I."/>
            <person name="Ivanova N."/>
            <person name="Mikhailova N."/>
            <person name="Pati A."/>
            <person name="Palaniappan K."/>
            <person name="Land M."/>
            <person name="Pan C."/>
            <person name="Rohde M."/>
            <person name="Pukall R."/>
            <person name="Goker M."/>
            <person name="Detter J.C."/>
            <person name="Woyke T."/>
            <person name="Bristow J."/>
            <person name="Eisen J.A."/>
            <person name="Markowitz V."/>
            <person name="Hugenholtz P."/>
            <person name="Kyrpides N.C."/>
            <person name="Klenk H.P."/>
            <person name="Mavromatis K."/>
        </authorList>
    </citation>
    <scope>NUCLEOTIDE SEQUENCE [LARGE SCALE GENOMIC DNA]</scope>
    <source>
        <strain evidence="2">ATCC 700253 / DSM 10332 / NAL</strain>
    </source>
</reference>
<keyword evidence="2" id="KW-1185">Reference proteome</keyword>
<dbReference type="InterPro" id="IPR007922">
    <property type="entry name" value="DciA-like"/>
</dbReference>
<dbReference type="Pfam" id="PF05258">
    <property type="entry name" value="DciA"/>
    <property type="match status" value="1"/>
</dbReference>
<reference evidence="2" key="1">
    <citation type="submission" date="2011-12" db="EMBL/GenBank/DDBJ databases">
        <title>The complete genome of chromosome of Sulfobacillus acidophilus DSM 10332.</title>
        <authorList>
            <person name="Lucas S."/>
            <person name="Han J."/>
            <person name="Lapidus A."/>
            <person name="Bruce D."/>
            <person name="Goodwin L."/>
            <person name="Pitluck S."/>
            <person name="Peters L."/>
            <person name="Kyrpides N."/>
            <person name="Mavromatis K."/>
            <person name="Ivanova N."/>
            <person name="Mikhailova N."/>
            <person name="Chertkov O."/>
            <person name="Saunders E."/>
            <person name="Detter J.C."/>
            <person name="Tapia R."/>
            <person name="Han C."/>
            <person name="Land M."/>
            <person name="Hauser L."/>
            <person name="Markowitz V."/>
            <person name="Cheng J.-F."/>
            <person name="Hugenholtz P."/>
            <person name="Woyke T."/>
            <person name="Wu D."/>
            <person name="Pukall R."/>
            <person name="Gehrich-Schroeter G."/>
            <person name="Schneider S."/>
            <person name="Klenk H.-P."/>
            <person name="Eisen J.A."/>
        </authorList>
    </citation>
    <scope>NUCLEOTIDE SEQUENCE [LARGE SCALE GENOMIC DNA]</scope>
    <source>
        <strain evidence="2">ATCC 700253 / DSM 10332 / NAL</strain>
    </source>
</reference>
<dbReference type="PATRIC" id="fig|679936.5.peg.4"/>
<dbReference type="HOGENOM" id="CLU_1495451_0_0_9"/>
<dbReference type="EMBL" id="CP003179">
    <property type="protein sequence ID" value="AEW03582.1"/>
    <property type="molecule type" value="Genomic_DNA"/>
</dbReference>